<keyword evidence="3" id="KW-1185">Reference proteome</keyword>
<proteinExistence type="predicted"/>
<protein>
    <submittedName>
        <fullName evidence="2">Uncharacterized protein</fullName>
    </submittedName>
</protein>
<evidence type="ECO:0000256" key="1">
    <source>
        <dbReference type="SAM" id="MobiDB-lite"/>
    </source>
</evidence>
<reference evidence="2" key="1">
    <citation type="submission" date="2021-07" db="EMBL/GenBank/DDBJ databases">
        <authorList>
            <person name="Catto M.A."/>
            <person name="Jacobson A."/>
            <person name="Kennedy G."/>
            <person name="Labadie P."/>
            <person name="Hunt B.G."/>
            <person name="Srinivasan R."/>
        </authorList>
    </citation>
    <scope>NUCLEOTIDE SEQUENCE</scope>
    <source>
        <strain evidence="2">PL_HMW_Pooled</strain>
        <tissue evidence="2">Head</tissue>
    </source>
</reference>
<dbReference type="EMBL" id="JAHWGI010000393">
    <property type="protein sequence ID" value="KAK3914786.1"/>
    <property type="molecule type" value="Genomic_DNA"/>
</dbReference>
<reference evidence="2" key="2">
    <citation type="journal article" date="2023" name="BMC Genomics">
        <title>Pest status, molecular evolution, and epigenetic factors derived from the genome assembly of Frankliniella fusca, a thysanopteran phytovirus vector.</title>
        <authorList>
            <person name="Catto M.A."/>
            <person name="Labadie P.E."/>
            <person name="Jacobson A.L."/>
            <person name="Kennedy G.G."/>
            <person name="Srinivasan R."/>
            <person name="Hunt B.G."/>
        </authorList>
    </citation>
    <scope>NUCLEOTIDE SEQUENCE</scope>
    <source>
        <strain evidence="2">PL_HMW_Pooled</strain>
    </source>
</reference>
<name>A0AAE1H4L4_9NEOP</name>
<organism evidence="2 3">
    <name type="scientific">Frankliniella fusca</name>
    <dbReference type="NCBI Taxonomy" id="407009"/>
    <lineage>
        <taxon>Eukaryota</taxon>
        <taxon>Metazoa</taxon>
        <taxon>Ecdysozoa</taxon>
        <taxon>Arthropoda</taxon>
        <taxon>Hexapoda</taxon>
        <taxon>Insecta</taxon>
        <taxon>Pterygota</taxon>
        <taxon>Neoptera</taxon>
        <taxon>Paraneoptera</taxon>
        <taxon>Thysanoptera</taxon>
        <taxon>Terebrantia</taxon>
        <taxon>Thripoidea</taxon>
        <taxon>Thripidae</taxon>
        <taxon>Frankliniella</taxon>
    </lineage>
</organism>
<feature type="region of interest" description="Disordered" evidence="1">
    <location>
        <begin position="76"/>
        <end position="95"/>
    </location>
</feature>
<dbReference type="Proteomes" id="UP001219518">
    <property type="component" value="Unassembled WGS sequence"/>
</dbReference>
<accession>A0AAE1H4L4</accession>
<dbReference type="AlphaFoldDB" id="A0AAE1H4L4"/>
<comment type="caution">
    <text evidence="2">The sequence shown here is derived from an EMBL/GenBank/DDBJ whole genome shotgun (WGS) entry which is preliminary data.</text>
</comment>
<evidence type="ECO:0000313" key="3">
    <source>
        <dbReference type="Proteomes" id="UP001219518"/>
    </source>
</evidence>
<evidence type="ECO:0000313" key="2">
    <source>
        <dbReference type="EMBL" id="KAK3914786.1"/>
    </source>
</evidence>
<gene>
    <name evidence="2" type="ORF">KUF71_024281</name>
</gene>
<sequence>MYEKLRTRGSARRLVAMYTRLLAAGTCTTLTHQTDSRRTILRVMRDTFSKTDVKAIMKRALKPYLAFRTNDWAPPDRTTGLSSQQQQQQPGCATRPRMHHAIIMVHDFAAKRREAEEAFPLLVASAWFKLW</sequence>